<keyword evidence="1" id="KW-0732">Signal</keyword>
<protein>
    <recommendedName>
        <fullName evidence="4">Apple domain-containing protein</fullName>
    </recommendedName>
</protein>
<dbReference type="Proteomes" id="UP000613580">
    <property type="component" value="Unassembled WGS sequence"/>
</dbReference>
<gene>
    <name evidence="2" type="ORF">HMN09_01289600</name>
</gene>
<keyword evidence="3" id="KW-1185">Reference proteome</keyword>
<feature type="chain" id="PRO_5034966636" description="Apple domain-containing protein" evidence="1">
    <location>
        <begin position="20"/>
        <end position="291"/>
    </location>
</feature>
<proteinExistence type="predicted"/>
<evidence type="ECO:0008006" key="4">
    <source>
        <dbReference type="Google" id="ProtNLM"/>
    </source>
</evidence>
<evidence type="ECO:0000313" key="2">
    <source>
        <dbReference type="EMBL" id="KAF7290316.1"/>
    </source>
</evidence>
<evidence type="ECO:0000256" key="1">
    <source>
        <dbReference type="SAM" id="SignalP"/>
    </source>
</evidence>
<dbReference type="AlphaFoldDB" id="A0A8H6S0C1"/>
<evidence type="ECO:0000313" key="3">
    <source>
        <dbReference type="Proteomes" id="UP000613580"/>
    </source>
</evidence>
<accession>A0A8H6S0C1</accession>
<dbReference type="OrthoDB" id="271448at2759"/>
<organism evidence="2 3">
    <name type="scientific">Mycena chlorophos</name>
    <name type="common">Agaric fungus</name>
    <name type="synonym">Agaricus chlorophos</name>
    <dbReference type="NCBI Taxonomy" id="658473"/>
    <lineage>
        <taxon>Eukaryota</taxon>
        <taxon>Fungi</taxon>
        <taxon>Dikarya</taxon>
        <taxon>Basidiomycota</taxon>
        <taxon>Agaricomycotina</taxon>
        <taxon>Agaricomycetes</taxon>
        <taxon>Agaricomycetidae</taxon>
        <taxon>Agaricales</taxon>
        <taxon>Marasmiineae</taxon>
        <taxon>Mycenaceae</taxon>
        <taxon>Mycena</taxon>
    </lineage>
</organism>
<feature type="signal peptide" evidence="1">
    <location>
        <begin position="1"/>
        <end position="19"/>
    </location>
</feature>
<dbReference type="EMBL" id="JACAZE010000026">
    <property type="protein sequence ID" value="KAF7290316.1"/>
    <property type="molecule type" value="Genomic_DNA"/>
</dbReference>
<reference evidence="2" key="1">
    <citation type="submission" date="2020-05" db="EMBL/GenBank/DDBJ databases">
        <title>Mycena genomes resolve the evolution of fungal bioluminescence.</title>
        <authorList>
            <person name="Tsai I.J."/>
        </authorList>
    </citation>
    <scope>NUCLEOTIDE SEQUENCE</scope>
    <source>
        <strain evidence="2">110903Hualien_Pintung</strain>
    </source>
</reference>
<comment type="caution">
    <text evidence="2">The sequence shown here is derived from an EMBL/GenBank/DDBJ whole genome shotgun (WGS) entry which is preliminary data.</text>
</comment>
<name>A0A8H6S0C1_MYCCL</name>
<sequence length="291" mass="30667">MPSLARLLGLAALAVSASAIIPPGNQGALNQTVNVSEDDTPTTDNESIVNTLGQVNQKSGAATNSTPPSAPIPPTIVTALDGTLTNTTVTDVASNSTAPSSRRRSAKRQRSRYTEVFSGLAPGVHDASIEGTAYLTYTVVPNSTYNIDACLDYCDTVEDCVFVNLYYEFNDYLLDFVFSQESNLVCAAYSDIHNATEKINFGGQSSYPQVGNETVPLTYITQSSGWAADSLTEPEDPDGYTLVFGPTGGANNAPGYMGFAFLSFYDVDGCAALCNGRGTDPVGGGCSYFNI</sequence>